<proteinExistence type="predicted"/>
<protein>
    <submittedName>
        <fullName evidence="2">Uncharacterized protein</fullName>
    </submittedName>
</protein>
<dbReference type="EMBL" id="LCWV01000002">
    <property type="protein sequence ID" value="PWI75251.1"/>
    <property type="molecule type" value="Genomic_DNA"/>
</dbReference>
<feature type="region of interest" description="Disordered" evidence="1">
    <location>
        <begin position="1"/>
        <end position="81"/>
    </location>
</feature>
<dbReference type="Proteomes" id="UP000245956">
    <property type="component" value="Unassembled WGS sequence"/>
</dbReference>
<evidence type="ECO:0000313" key="2">
    <source>
        <dbReference type="EMBL" id="PWI75251.1"/>
    </source>
</evidence>
<feature type="region of interest" description="Disordered" evidence="1">
    <location>
        <begin position="132"/>
        <end position="158"/>
    </location>
</feature>
<organism evidence="2 3">
    <name type="scientific">Purpureocillium lilacinum</name>
    <name type="common">Paecilomyces lilacinus</name>
    <dbReference type="NCBI Taxonomy" id="33203"/>
    <lineage>
        <taxon>Eukaryota</taxon>
        <taxon>Fungi</taxon>
        <taxon>Dikarya</taxon>
        <taxon>Ascomycota</taxon>
        <taxon>Pezizomycotina</taxon>
        <taxon>Sordariomycetes</taxon>
        <taxon>Hypocreomycetidae</taxon>
        <taxon>Hypocreales</taxon>
        <taxon>Ophiocordycipitaceae</taxon>
        <taxon>Purpureocillium</taxon>
    </lineage>
</organism>
<accession>A0A2U3EL63</accession>
<evidence type="ECO:0000256" key="1">
    <source>
        <dbReference type="SAM" id="MobiDB-lite"/>
    </source>
</evidence>
<gene>
    <name evidence="2" type="ORF">PCL_05909</name>
</gene>
<comment type="caution">
    <text evidence="2">The sequence shown here is derived from an EMBL/GenBank/DDBJ whole genome shotgun (WGS) entry which is preliminary data.</text>
</comment>
<sequence length="158" mass="16769">MAPGISQADGKHRNRWDCGPVGESPDSPAATGSPASPSPISKCGRLIGRMHGSVADLERRSRGTGRMSGEGGRARREKKGRSDTVVSHFPFFCFAPAHRSSAFPRSPAIVRPRHRTELSSAVVGFVCFSRPPVDQESDPESPPPVALNSVAPPCATLN</sequence>
<evidence type="ECO:0000313" key="3">
    <source>
        <dbReference type="Proteomes" id="UP000245956"/>
    </source>
</evidence>
<name>A0A2U3EL63_PURLI</name>
<reference evidence="2 3" key="1">
    <citation type="journal article" date="2016" name="Front. Microbiol.">
        <title>Genome and transcriptome sequences reveal the specific parasitism of the nematophagous Purpureocillium lilacinum 36-1.</title>
        <authorList>
            <person name="Xie J."/>
            <person name="Li S."/>
            <person name="Mo C."/>
            <person name="Xiao X."/>
            <person name="Peng D."/>
            <person name="Wang G."/>
            <person name="Xiao Y."/>
        </authorList>
    </citation>
    <scope>NUCLEOTIDE SEQUENCE [LARGE SCALE GENOMIC DNA]</scope>
    <source>
        <strain evidence="2 3">36-1</strain>
    </source>
</reference>
<feature type="compositionally biased region" description="Low complexity" evidence="1">
    <location>
        <begin position="24"/>
        <end position="41"/>
    </location>
</feature>
<dbReference type="AlphaFoldDB" id="A0A2U3EL63"/>